<evidence type="ECO:0000256" key="1">
    <source>
        <dbReference type="ARBA" id="ARBA00023002"/>
    </source>
</evidence>
<name>A0AA39TRS7_9PEZI</name>
<keyword evidence="3" id="KW-1185">Reference proteome</keyword>
<comment type="caution">
    <text evidence="2">The sequence shown here is derived from an EMBL/GenBank/DDBJ whole genome shotgun (WGS) entry which is preliminary data.</text>
</comment>
<dbReference type="EMBL" id="JAULSR010000010">
    <property type="protein sequence ID" value="KAK0610577.1"/>
    <property type="molecule type" value="Genomic_DNA"/>
</dbReference>
<organism evidence="2 3">
    <name type="scientific">Bombardia bombarda</name>
    <dbReference type="NCBI Taxonomy" id="252184"/>
    <lineage>
        <taxon>Eukaryota</taxon>
        <taxon>Fungi</taxon>
        <taxon>Dikarya</taxon>
        <taxon>Ascomycota</taxon>
        <taxon>Pezizomycotina</taxon>
        <taxon>Sordariomycetes</taxon>
        <taxon>Sordariomycetidae</taxon>
        <taxon>Sordariales</taxon>
        <taxon>Lasiosphaeriaceae</taxon>
        <taxon>Bombardia</taxon>
    </lineage>
</organism>
<dbReference type="PANTHER" id="PTHR35870">
    <property type="entry name" value="PROTEIN, PUTATIVE (AFU_ORTHOLOGUE AFUA_5G03330)-RELATED"/>
    <property type="match status" value="1"/>
</dbReference>
<dbReference type="InterPro" id="IPR025337">
    <property type="entry name" value="Questin_oxidase-like"/>
</dbReference>
<dbReference type="GO" id="GO:0016491">
    <property type="term" value="F:oxidoreductase activity"/>
    <property type="evidence" value="ECO:0007669"/>
    <property type="project" value="UniProtKB-KW"/>
</dbReference>
<dbReference type="AlphaFoldDB" id="A0AA39TRS7"/>
<dbReference type="Proteomes" id="UP001174934">
    <property type="component" value="Unassembled WGS sequence"/>
</dbReference>
<keyword evidence="1" id="KW-0560">Oxidoreductase</keyword>
<reference evidence="2" key="1">
    <citation type="submission" date="2023-06" db="EMBL/GenBank/DDBJ databases">
        <title>Genome-scale phylogeny and comparative genomics of the fungal order Sordariales.</title>
        <authorList>
            <consortium name="Lawrence Berkeley National Laboratory"/>
            <person name="Hensen N."/>
            <person name="Bonometti L."/>
            <person name="Westerberg I."/>
            <person name="Brannstrom I.O."/>
            <person name="Guillou S."/>
            <person name="Cros-Aarteil S."/>
            <person name="Calhoun S."/>
            <person name="Haridas S."/>
            <person name="Kuo A."/>
            <person name="Mondo S."/>
            <person name="Pangilinan J."/>
            <person name="Riley R."/>
            <person name="LaButti K."/>
            <person name="Andreopoulos B."/>
            <person name="Lipzen A."/>
            <person name="Chen C."/>
            <person name="Yanf M."/>
            <person name="Daum C."/>
            <person name="Ng V."/>
            <person name="Clum A."/>
            <person name="Steindorff A."/>
            <person name="Ohm R."/>
            <person name="Martin F."/>
            <person name="Silar P."/>
            <person name="Natvig D."/>
            <person name="Lalanne C."/>
            <person name="Gautier V."/>
            <person name="Ament-velasquez S.L."/>
            <person name="Kruys A."/>
            <person name="Hutchinson M.I."/>
            <person name="Powell A.J."/>
            <person name="Barry K."/>
            <person name="Miller A.N."/>
            <person name="Grigoriev I.V."/>
            <person name="Debuchy R."/>
            <person name="Gladieux P."/>
            <person name="Thoren M.H."/>
            <person name="Johannesson H."/>
        </authorList>
    </citation>
    <scope>NUCLEOTIDE SEQUENCE</scope>
    <source>
        <strain evidence="2">SMH3391-2</strain>
    </source>
</reference>
<evidence type="ECO:0008006" key="4">
    <source>
        <dbReference type="Google" id="ProtNLM"/>
    </source>
</evidence>
<gene>
    <name evidence="2" type="ORF">B0T17DRAFT_500544</name>
</gene>
<evidence type="ECO:0000313" key="3">
    <source>
        <dbReference type="Proteomes" id="UP001174934"/>
    </source>
</evidence>
<dbReference type="Pfam" id="PF14027">
    <property type="entry name" value="Questin_oxidase"/>
    <property type="match status" value="1"/>
</dbReference>
<evidence type="ECO:0000313" key="2">
    <source>
        <dbReference type="EMBL" id="KAK0610577.1"/>
    </source>
</evidence>
<protein>
    <recommendedName>
        <fullName evidence="4">Oxidoreductase AflY</fullName>
    </recommendedName>
</protein>
<accession>A0AA39TRS7</accession>
<dbReference type="PANTHER" id="PTHR35870:SF1">
    <property type="entry name" value="PROTEIN, PUTATIVE (AFU_ORTHOLOGUE AFUA_5G03330)-RELATED"/>
    <property type="match status" value="1"/>
</dbReference>
<proteinExistence type="predicted"/>
<sequence>MTSKQSNIPSAGTVYLSPETTPGFVHVDGLTQDSADKASELLTLNHELYHTRWNGIFHNHMSHHLLALWAMGATPDEIQVGWENNKIYQVPLDQFDKAADSPGQQDLKDPVLFEKALGNYSHYVNFLQLFKSELAEKGTPAVIKEYVLKGDARANDILGRMFSDLMHPIIHLGCGIEFQQPALIAEALAQACIHGSWPSTFLLPTEDHVRSNPDTPSKSLLQIINSMRDDPLINYPVSNPASRNKIPDDFLKRVTPGHLVPYLSHYQVKPEPADLQRKLHEMMLTTAYVVGAAQQPGKHEALDFVTLHSATTAVFFPAILAQDWLSDHDKARLLEAKARVDAVSYGGCGAPALYPARIADYKPRHPEDGWPELIRRGVVFADEGHTLKMLRALFGLEQLVGDELAGFDVPIVKEDIIKIAHMEMDSIERAKEPGGHTMPAFVEERMLEGVRPEGVETVKGLVQRWVLYSGLERAWDWVPDLKTAAA</sequence>